<evidence type="ECO:0000256" key="2">
    <source>
        <dbReference type="ARBA" id="ARBA00022490"/>
    </source>
</evidence>
<dbReference type="PROSITE" id="PS00092">
    <property type="entry name" value="N6_MTASE"/>
    <property type="match status" value="1"/>
</dbReference>
<keyword evidence="7" id="KW-1185">Reference proteome</keyword>
<reference evidence="6" key="1">
    <citation type="submission" date="2023-07" db="EMBL/GenBank/DDBJ databases">
        <title>A chromosome-level genome assembly of Lolium multiflorum.</title>
        <authorList>
            <person name="Chen Y."/>
            <person name="Copetti D."/>
            <person name="Kolliker R."/>
            <person name="Studer B."/>
        </authorList>
    </citation>
    <scope>NUCLEOTIDE SEQUENCE</scope>
    <source>
        <strain evidence="6">02402/16</strain>
        <tissue evidence="6">Leaf</tissue>
    </source>
</reference>
<organism evidence="6 7">
    <name type="scientific">Lolium multiflorum</name>
    <name type="common">Italian ryegrass</name>
    <name type="synonym">Lolium perenne subsp. multiflorum</name>
    <dbReference type="NCBI Taxonomy" id="4521"/>
    <lineage>
        <taxon>Eukaryota</taxon>
        <taxon>Viridiplantae</taxon>
        <taxon>Streptophyta</taxon>
        <taxon>Embryophyta</taxon>
        <taxon>Tracheophyta</taxon>
        <taxon>Spermatophyta</taxon>
        <taxon>Magnoliopsida</taxon>
        <taxon>Liliopsida</taxon>
        <taxon>Poales</taxon>
        <taxon>Poaceae</taxon>
        <taxon>BOP clade</taxon>
        <taxon>Pooideae</taxon>
        <taxon>Poodae</taxon>
        <taxon>Poeae</taxon>
        <taxon>Poeae Chloroplast Group 2 (Poeae type)</taxon>
        <taxon>Loliodinae</taxon>
        <taxon>Loliinae</taxon>
        <taxon>Lolium</taxon>
    </lineage>
</organism>
<evidence type="ECO:0000313" key="6">
    <source>
        <dbReference type="EMBL" id="KAK1644031.1"/>
    </source>
</evidence>
<dbReference type="InterPro" id="IPR019369">
    <property type="entry name" value="Efm5/EEF1AKMT1"/>
</dbReference>
<keyword evidence="2" id="KW-0963">Cytoplasm</keyword>
<dbReference type="InterPro" id="IPR002052">
    <property type="entry name" value="DNA_methylase_N6_adenine_CS"/>
</dbReference>
<gene>
    <name evidence="6" type="ORF">QYE76_061836</name>
</gene>
<keyword evidence="4" id="KW-0808">Transferase</keyword>
<feature type="region of interest" description="Disordered" evidence="5">
    <location>
        <begin position="1"/>
        <end position="86"/>
    </location>
</feature>
<feature type="compositionally biased region" description="Acidic residues" evidence="5">
    <location>
        <begin position="14"/>
        <end position="23"/>
    </location>
</feature>
<feature type="region of interest" description="Disordered" evidence="5">
    <location>
        <begin position="250"/>
        <end position="275"/>
    </location>
</feature>
<dbReference type="Pfam" id="PF10237">
    <property type="entry name" value="N6-adenineMlase"/>
    <property type="match status" value="1"/>
</dbReference>
<dbReference type="InterPro" id="IPR041370">
    <property type="entry name" value="Mlase_EEF1AKMT1/ZCCHC4"/>
</dbReference>
<dbReference type="EMBL" id="JAUUTY010000004">
    <property type="protein sequence ID" value="KAK1644031.1"/>
    <property type="molecule type" value="Genomic_DNA"/>
</dbReference>
<comment type="subcellular location">
    <subcellularLocation>
        <location evidence="1">Cytoplasm</location>
    </subcellularLocation>
</comment>
<feature type="compositionally biased region" description="Basic residues" evidence="5">
    <location>
        <begin position="216"/>
        <end position="226"/>
    </location>
</feature>
<feature type="region of interest" description="Disordered" evidence="5">
    <location>
        <begin position="356"/>
        <end position="391"/>
    </location>
</feature>
<evidence type="ECO:0000313" key="7">
    <source>
        <dbReference type="Proteomes" id="UP001231189"/>
    </source>
</evidence>
<feature type="compositionally biased region" description="Gly residues" evidence="5">
    <location>
        <begin position="362"/>
        <end position="381"/>
    </location>
</feature>
<dbReference type="GO" id="GO:0032259">
    <property type="term" value="P:methylation"/>
    <property type="evidence" value="ECO:0007669"/>
    <property type="project" value="UniProtKB-KW"/>
</dbReference>
<evidence type="ECO:0000256" key="3">
    <source>
        <dbReference type="ARBA" id="ARBA00022603"/>
    </source>
</evidence>
<dbReference type="AlphaFoldDB" id="A0AAD8S1J1"/>
<proteinExistence type="predicted"/>
<evidence type="ECO:0000256" key="4">
    <source>
        <dbReference type="ARBA" id="ARBA00022679"/>
    </source>
</evidence>
<evidence type="ECO:0000256" key="5">
    <source>
        <dbReference type="SAM" id="MobiDB-lite"/>
    </source>
</evidence>
<feature type="region of interest" description="Disordered" evidence="5">
    <location>
        <begin position="175"/>
        <end position="228"/>
    </location>
</feature>
<dbReference type="PANTHER" id="PTHR13200:SF0">
    <property type="entry name" value="EEF1A LYSINE METHYLTRANSFERASE 1"/>
    <property type="match status" value="1"/>
</dbReference>
<protein>
    <submittedName>
        <fullName evidence="6">Uncharacterized protein</fullName>
    </submittedName>
</protein>
<dbReference type="PANTHER" id="PTHR13200">
    <property type="entry name" value="EEF1A LYSINE METHYLTRANSFERASE 1"/>
    <property type="match status" value="1"/>
</dbReference>
<sequence>MASGVEEEGVRPEVEEEEEDDDERPQLSAAAVMALREFLEQRLEGEKGEGDGGGVELVPEGSRLSQSWYDDAPRGSSRRRSPTSPSACVACPTLYAYLKKGSPDMPAQLLEYDERFGWYGGDFTFYDYNQPEELPPTMKQAYRIVVADPPYLEISVCPTTAPRAAAAPISTLPATTRPNLDAMDHSQVPPTADGGGRPRHRRGRPTDSRRGSSHGVCHHAGKRKRAYQPQAKVGAARAAAASAVVAAEVTPAPPKTGHSKTKSAGLRGNPSSKAKAAYRAEKKKGVKLAKVEARREEAKRKAEFDERMLALKKTKAMKELLAEEKEIMMMPTKDMNEDQLTWWKETKEDSMMRRRLLRQGRGASGGGASTPVSGGDGGGDGVLDHSTGADA</sequence>
<dbReference type="GO" id="GO:0016279">
    <property type="term" value="F:protein-lysine N-methyltransferase activity"/>
    <property type="evidence" value="ECO:0007669"/>
    <property type="project" value="InterPro"/>
</dbReference>
<keyword evidence="3" id="KW-0489">Methyltransferase</keyword>
<evidence type="ECO:0000256" key="1">
    <source>
        <dbReference type="ARBA" id="ARBA00004496"/>
    </source>
</evidence>
<dbReference type="Proteomes" id="UP001231189">
    <property type="component" value="Unassembled WGS sequence"/>
</dbReference>
<comment type="caution">
    <text evidence="6">The sequence shown here is derived from an EMBL/GenBank/DDBJ whole genome shotgun (WGS) entry which is preliminary data.</text>
</comment>
<accession>A0AAD8S1J1</accession>
<dbReference type="GO" id="GO:0003676">
    <property type="term" value="F:nucleic acid binding"/>
    <property type="evidence" value="ECO:0007669"/>
    <property type="project" value="InterPro"/>
</dbReference>
<dbReference type="GO" id="GO:0005737">
    <property type="term" value="C:cytoplasm"/>
    <property type="evidence" value="ECO:0007669"/>
    <property type="project" value="UniProtKB-SubCell"/>
</dbReference>
<name>A0AAD8S1J1_LOLMU</name>
<feature type="compositionally biased region" description="Basic and acidic residues" evidence="5">
    <location>
        <begin position="37"/>
        <end position="50"/>
    </location>
</feature>